<evidence type="ECO:0000313" key="2">
    <source>
        <dbReference type="Proteomes" id="UP001255050"/>
    </source>
</evidence>
<accession>A0ABU1F243</accession>
<comment type="caution">
    <text evidence="1">The sequence shown here is derived from an EMBL/GenBank/DDBJ whole genome shotgun (WGS) entry which is preliminary data.</text>
</comment>
<gene>
    <name evidence="1" type="ORF">RCO12_12495</name>
</gene>
<dbReference type="InterPro" id="IPR009494">
    <property type="entry name" value="DUF1108"/>
</dbReference>
<protein>
    <submittedName>
        <fullName evidence="1">DUF1108 family protein</fullName>
    </submittedName>
</protein>
<proteinExistence type="predicted"/>
<evidence type="ECO:0000313" key="1">
    <source>
        <dbReference type="EMBL" id="MDR5604213.1"/>
    </source>
</evidence>
<reference evidence="1 2" key="1">
    <citation type="submission" date="2023-08" db="EMBL/GenBank/DDBJ databases">
        <title>Whole genome sequencing of Staphylococcus coagulans NN-2474.</title>
        <authorList>
            <person name="Kropotov V.S."/>
            <person name="Boriskina E.V."/>
            <person name="Gordinskaya N.A."/>
            <person name="Shkurkina I.S."/>
            <person name="Kryazhev D.V."/>
            <person name="Alekseeva A.E."/>
            <person name="Makhova M.A."/>
        </authorList>
    </citation>
    <scope>NUCLEOTIDE SEQUENCE [LARGE SCALE GENOMIC DNA]</scope>
    <source>
        <strain evidence="1 2">NN-2474</strain>
    </source>
</reference>
<dbReference type="Pfam" id="PF06531">
    <property type="entry name" value="DUF1108"/>
    <property type="match status" value="1"/>
</dbReference>
<name>A0ABU1F243_9STAP</name>
<dbReference type="EMBL" id="JAVJGV010000238">
    <property type="protein sequence ID" value="MDR5604213.1"/>
    <property type="molecule type" value="Genomic_DNA"/>
</dbReference>
<keyword evidence="2" id="KW-1185">Reference proteome</keyword>
<feature type="non-terminal residue" evidence="1">
    <location>
        <position position="67"/>
    </location>
</feature>
<organism evidence="1 2">
    <name type="scientific">Staphylococcus coagulans</name>
    <dbReference type="NCBI Taxonomy" id="74706"/>
    <lineage>
        <taxon>Bacteria</taxon>
        <taxon>Bacillati</taxon>
        <taxon>Bacillota</taxon>
        <taxon>Bacilli</taxon>
        <taxon>Bacillales</taxon>
        <taxon>Staphylococcaceae</taxon>
        <taxon>Staphylococcus</taxon>
    </lineage>
</organism>
<dbReference type="RefSeq" id="WP_309552437.1">
    <property type="nucleotide sequence ID" value="NZ_JAVJGV010000238.1"/>
</dbReference>
<sequence>MYYEIGEEHVKPIKVDGFKFFVHAIREVNGVAIKVNDVDRREVYNIVVTDESGLQIAMDNINAAIYE</sequence>
<dbReference type="Proteomes" id="UP001255050">
    <property type="component" value="Unassembled WGS sequence"/>
</dbReference>